<dbReference type="Gene3D" id="3.60.40.10">
    <property type="entry name" value="PPM-type phosphatase domain"/>
    <property type="match status" value="1"/>
</dbReference>
<evidence type="ECO:0000313" key="8">
    <source>
        <dbReference type="Proteomes" id="UP001165143"/>
    </source>
</evidence>
<dbReference type="Pfam" id="PF08447">
    <property type="entry name" value="PAS_3"/>
    <property type="match status" value="1"/>
</dbReference>
<dbReference type="InterPro" id="IPR036388">
    <property type="entry name" value="WH-like_DNA-bd_sf"/>
</dbReference>
<evidence type="ECO:0000256" key="4">
    <source>
        <dbReference type="SAM" id="MobiDB-lite"/>
    </source>
</evidence>
<dbReference type="InterPro" id="IPR035965">
    <property type="entry name" value="PAS-like_dom_sf"/>
</dbReference>
<accession>A0A9W6PMA1</accession>
<evidence type="ECO:0000259" key="6">
    <source>
        <dbReference type="PROSITE" id="PS51746"/>
    </source>
</evidence>
<dbReference type="InterPro" id="IPR029016">
    <property type="entry name" value="GAF-like_dom_sf"/>
</dbReference>
<reference evidence="7" key="1">
    <citation type="submission" date="2023-02" db="EMBL/GenBank/DDBJ databases">
        <title>Kitasatospora phosalacinea NBRC 14362.</title>
        <authorList>
            <person name="Ichikawa N."/>
            <person name="Sato H."/>
            <person name="Tonouchi N."/>
        </authorList>
    </citation>
    <scope>NUCLEOTIDE SEQUENCE</scope>
    <source>
        <strain evidence="7">NBRC 14362</strain>
    </source>
</reference>
<dbReference type="SUPFAM" id="SSF55785">
    <property type="entry name" value="PYP-like sensor domain (PAS domain)"/>
    <property type="match status" value="2"/>
</dbReference>
<evidence type="ECO:0000256" key="1">
    <source>
        <dbReference type="ARBA" id="ARBA00022801"/>
    </source>
</evidence>
<dbReference type="InterPro" id="IPR013656">
    <property type="entry name" value="PAS_4"/>
</dbReference>
<dbReference type="PROSITE" id="PS51746">
    <property type="entry name" value="PPM_2"/>
    <property type="match status" value="1"/>
</dbReference>
<evidence type="ECO:0000259" key="5">
    <source>
        <dbReference type="PROSITE" id="PS50921"/>
    </source>
</evidence>
<feature type="region of interest" description="Disordered" evidence="4">
    <location>
        <begin position="800"/>
        <end position="822"/>
    </location>
</feature>
<keyword evidence="3" id="KW-0804">Transcription</keyword>
<dbReference type="EMBL" id="BSRX01000036">
    <property type="protein sequence ID" value="GLW57352.1"/>
    <property type="molecule type" value="Genomic_DNA"/>
</dbReference>
<dbReference type="PROSITE" id="PS50921">
    <property type="entry name" value="ANTAR"/>
    <property type="match status" value="1"/>
</dbReference>
<feature type="domain" description="ANTAR" evidence="5">
    <location>
        <begin position="64"/>
        <end position="125"/>
    </location>
</feature>
<dbReference type="GO" id="GO:0016791">
    <property type="term" value="F:phosphatase activity"/>
    <property type="evidence" value="ECO:0007669"/>
    <property type="project" value="TreeGrafter"/>
</dbReference>
<evidence type="ECO:0000313" key="7">
    <source>
        <dbReference type="EMBL" id="GLW57352.1"/>
    </source>
</evidence>
<dbReference type="PANTHER" id="PTHR43156">
    <property type="entry name" value="STAGE II SPORULATION PROTEIN E-RELATED"/>
    <property type="match status" value="1"/>
</dbReference>
<name>A0A9W6PMA1_9ACTN</name>
<dbReference type="Pfam" id="PF08448">
    <property type="entry name" value="PAS_4"/>
    <property type="match status" value="1"/>
</dbReference>
<evidence type="ECO:0000256" key="3">
    <source>
        <dbReference type="ARBA" id="ARBA00023163"/>
    </source>
</evidence>
<keyword evidence="2" id="KW-0805">Transcription regulation</keyword>
<dbReference type="InterPro" id="IPR013655">
    <property type="entry name" value="PAS_fold_3"/>
</dbReference>
<dbReference type="Gene3D" id="1.10.10.10">
    <property type="entry name" value="Winged helix-like DNA-binding domain superfamily/Winged helix DNA-binding domain"/>
    <property type="match status" value="1"/>
</dbReference>
<feature type="domain" description="PPM-type phosphatase" evidence="6">
    <location>
        <begin position="593"/>
        <end position="798"/>
    </location>
</feature>
<dbReference type="Pfam" id="PF03861">
    <property type="entry name" value="ANTAR"/>
    <property type="match status" value="1"/>
</dbReference>
<dbReference type="GO" id="GO:0003723">
    <property type="term" value="F:RNA binding"/>
    <property type="evidence" value="ECO:0007669"/>
    <property type="project" value="InterPro"/>
</dbReference>
<proteinExistence type="predicted"/>
<sequence>MNQPNPAPAPNPPPPEPTAPEPSVREPSVRESTAPEPSVRESTGPEPSGPEPRPSVRHLLALRLRDAQEEVTELRAALAARPLTALATGVLAERLGCGPAEAGAQLLALAERARLGPQELAADILTTLPAATTGTTTGPGPAPPAPPAAPPGRPPPVVEAALTQAADTLGATAAVLWTVQPGGALHPAAAPGFTETERTAWRHVPPGLPTPAQQALASGSALGPTGPVTATLGADRAPYRLAVPLHRADGPAAVLELAWGTRPSDPTPAERRRLRAAAEVCALALTDRPDPDTAEGPGPDTAALDAALAPALLLAPEPATGTPADFRIRRVNAAFTDLADRPPHRVEGRTLTTAYPQACADGLLDLLLRVHATGRPHHADSLALTFLSGQTPVPVLLEFAAARLTSPPGHLLVSWQPTSADDRTDRLLRAAQRLSHLSGFEEDLRTGEIHWTPRTADLLGLPADTAPIPLAALPAHVHPDDEQAVRRVVNSAVDNGRSDATVFRMRHLSSYTHYVRLVAEPVPDPTGRTAAVRGAFQDVSAQHWTETALAATTESLASTRQEAAERHLLALRLQQAILPPAPPPLESAGLRAAVRYRPSSQRDRVGGDWYDTTLLPDRTALLVVGDMAGHGVEAATGMVALRNALRGLAYTGAGPGRLLGWLNQATADLTGAATATAICARYHPDTRTLHWARAGHLPPLLLRDGTARPLPLPHGILLGAADDPDYQEHQLAMRPGDVLLLYTDGLVERRDQAVEEPLDHLARALAEPAADLESLLDRALAASTADTDDDTCLIAVEVLAPEPDAPEPDAPEPDAPEPGENV</sequence>
<comment type="caution">
    <text evidence="7">The sequence shown here is derived from an EMBL/GenBank/DDBJ whole genome shotgun (WGS) entry which is preliminary data.</text>
</comment>
<dbReference type="Proteomes" id="UP001165143">
    <property type="component" value="Unassembled WGS sequence"/>
</dbReference>
<dbReference type="SMART" id="SM00331">
    <property type="entry name" value="PP2C_SIG"/>
    <property type="match status" value="1"/>
</dbReference>
<dbReference type="OrthoDB" id="9802426at2"/>
<keyword evidence="1" id="KW-0378">Hydrolase</keyword>
<feature type="compositionally biased region" description="Pro residues" evidence="4">
    <location>
        <begin position="1"/>
        <end position="20"/>
    </location>
</feature>
<dbReference type="InterPro" id="IPR036457">
    <property type="entry name" value="PPM-type-like_dom_sf"/>
</dbReference>
<dbReference type="RefSeq" id="WP_051776867.1">
    <property type="nucleotide sequence ID" value="NZ_BSRX01000036.1"/>
</dbReference>
<dbReference type="InterPro" id="IPR000014">
    <property type="entry name" value="PAS"/>
</dbReference>
<gene>
    <name evidence="7" type="ORF">Kpho01_53630</name>
</gene>
<dbReference type="Gene3D" id="3.30.450.20">
    <property type="entry name" value="PAS domain"/>
    <property type="match status" value="2"/>
</dbReference>
<dbReference type="PANTHER" id="PTHR43156:SF2">
    <property type="entry name" value="STAGE II SPORULATION PROTEIN E"/>
    <property type="match status" value="1"/>
</dbReference>
<dbReference type="AlphaFoldDB" id="A0A9W6PMA1"/>
<dbReference type="SUPFAM" id="SSF81606">
    <property type="entry name" value="PP2C-like"/>
    <property type="match status" value="1"/>
</dbReference>
<evidence type="ECO:0000256" key="2">
    <source>
        <dbReference type="ARBA" id="ARBA00023015"/>
    </source>
</evidence>
<feature type="region of interest" description="Disordered" evidence="4">
    <location>
        <begin position="1"/>
        <end position="56"/>
    </location>
</feature>
<dbReference type="Gene3D" id="3.30.450.40">
    <property type="match status" value="1"/>
</dbReference>
<dbReference type="InterPro" id="IPR005561">
    <property type="entry name" value="ANTAR"/>
</dbReference>
<dbReference type="InterPro" id="IPR001932">
    <property type="entry name" value="PPM-type_phosphatase-like_dom"/>
</dbReference>
<dbReference type="Pfam" id="PF07228">
    <property type="entry name" value="SpoIIE"/>
    <property type="match status" value="1"/>
</dbReference>
<dbReference type="CDD" id="cd00130">
    <property type="entry name" value="PAS"/>
    <property type="match status" value="1"/>
</dbReference>
<dbReference type="SUPFAM" id="SSF55781">
    <property type="entry name" value="GAF domain-like"/>
    <property type="match status" value="1"/>
</dbReference>
<protein>
    <submittedName>
        <fullName evidence="7">Transcription antitermination regulator</fullName>
    </submittedName>
</protein>
<dbReference type="InterPro" id="IPR052016">
    <property type="entry name" value="Bact_Sigma-Reg"/>
</dbReference>
<organism evidence="7 8">
    <name type="scientific">Kitasatospora phosalacinea</name>
    <dbReference type="NCBI Taxonomy" id="2065"/>
    <lineage>
        <taxon>Bacteria</taxon>
        <taxon>Bacillati</taxon>
        <taxon>Actinomycetota</taxon>
        <taxon>Actinomycetes</taxon>
        <taxon>Kitasatosporales</taxon>
        <taxon>Streptomycetaceae</taxon>
        <taxon>Kitasatospora</taxon>
    </lineage>
</organism>
<feature type="compositionally biased region" description="Pro residues" evidence="4">
    <location>
        <begin position="140"/>
        <end position="154"/>
    </location>
</feature>
<feature type="region of interest" description="Disordered" evidence="4">
    <location>
        <begin position="131"/>
        <end position="154"/>
    </location>
</feature>
<dbReference type="SMART" id="SM01012">
    <property type="entry name" value="ANTAR"/>
    <property type="match status" value="1"/>
</dbReference>
<feature type="compositionally biased region" description="Acidic residues" evidence="4">
    <location>
        <begin position="804"/>
        <end position="822"/>
    </location>
</feature>